<reference evidence="2" key="1">
    <citation type="journal article" date="2019" name="Sci. Rep.">
        <title>Draft genome of Tanacetum cinerariifolium, the natural source of mosquito coil.</title>
        <authorList>
            <person name="Yamashiro T."/>
            <person name="Shiraishi A."/>
            <person name="Satake H."/>
            <person name="Nakayama K."/>
        </authorList>
    </citation>
    <scope>NUCLEOTIDE SEQUENCE</scope>
</reference>
<feature type="compositionally biased region" description="Polar residues" evidence="1">
    <location>
        <begin position="50"/>
        <end position="66"/>
    </location>
</feature>
<sequence>VRINEEFYNDVNVKMKDVEPIDEGKGDEEMTNVEKAYAKHEEINQEDENAQVQDEVQETTIASPTTQKEKTDVPPSSSSRFVSSNYEIVTTTPTIIVPPFIPPVIPISQQSTPPSIPTSIITTTEAPFFTSVNPKSETLSALQHRVSDLEKEVK</sequence>
<feature type="non-terminal residue" evidence="2">
    <location>
        <position position="1"/>
    </location>
</feature>
<proteinExistence type="predicted"/>
<organism evidence="2">
    <name type="scientific">Tanacetum cinerariifolium</name>
    <name type="common">Dalmatian daisy</name>
    <name type="synonym">Chrysanthemum cinerariifolium</name>
    <dbReference type="NCBI Taxonomy" id="118510"/>
    <lineage>
        <taxon>Eukaryota</taxon>
        <taxon>Viridiplantae</taxon>
        <taxon>Streptophyta</taxon>
        <taxon>Embryophyta</taxon>
        <taxon>Tracheophyta</taxon>
        <taxon>Spermatophyta</taxon>
        <taxon>Magnoliopsida</taxon>
        <taxon>eudicotyledons</taxon>
        <taxon>Gunneridae</taxon>
        <taxon>Pentapetalae</taxon>
        <taxon>asterids</taxon>
        <taxon>campanulids</taxon>
        <taxon>Asterales</taxon>
        <taxon>Asteraceae</taxon>
        <taxon>Asteroideae</taxon>
        <taxon>Anthemideae</taxon>
        <taxon>Anthemidinae</taxon>
        <taxon>Tanacetum</taxon>
    </lineage>
</organism>
<evidence type="ECO:0000256" key="1">
    <source>
        <dbReference type="SAM" id="MobiDB-lite"/>
    </source>
</evidence>
<dbReference type="EMBL" id="BKCJ011079690">
    <property type="protein sequence ID" value="GFC81416.1"/>
    <property type="molecule type" value="Genomic_DNA"/>
</dbReference>
<protein>
    <submittedName>
        <fullName evidence="2">Uncharacterized protein</fullName>
    </submittedName>
</protein>
<feature type="region of interest" description="Disordered" evidence="1">
    <location>
        <begin position="40"/>
        <end position="81"/>
    </location>
</feature>
<gene>
    <name evidence="2" type="ORF">Tci_853386</name>
</gene>
<name>A0A699R734_TANCI</name>
<comment type="caution">
    <text evidence="2">The sequence shown here is derived from an EMBL/GenBank/DDBJ whole genome shotgun (WGS) entry which is preliminary data.</text>
</comment>
<dbReference type="AlphaFoldDB" id="A0A699R734"/>
<accession>A0A699R734</accession>
<evidence type="ECO:0000313" key="2">
    <source>
        <dbReference type="EMBL" id="GFC81416.1"/>
    </source>
</evidence>